<proteinExistence type="predicted"/>
<dbReference type="Proteomes" id="UP000015100">
    <property type="component" value="Unassembled WGS sequence"/>
</dbReference>
<dbReference type="HOGENOM" id="CLU_1434123_0_0_1"/>
<protein>
    <submittedName>
        <fullName evidence="2">Uncharacterized protein</fullName>
    </submittedName>
</protein>
<name>S8ADL8_DACHA</name>
<dbReference type="STRING" id="1284197.S8ADL8"/>
<accession>S8ADL8</accession>
<dbReference type="EMBL" id="AQGS01000258">
    <property type="protein sequence ID" value="EPS41054.1"/>
    <property type="molecule type" value="Genomic_DNA"/>
</dbReference>
<feature type="compositionally biased region" description="Acidic residues" evidence="1">
    <location>
        <begin position="149"/>
        <end position="159"/>
    </location>
</feature>
<feature type="compositionally biased region" description="Low complexity" evidence="1">
    <location>
        <begin position="134"/>
        <end position="148"/>
    </location>
</feature>
<comment type="caution">
    <text evidence="2">The sequence shown here is derived from an EMBL/GenBank/DDBJ whole genome shotgun (WGS) entry which is preliminary data.</text>
</comment>
<gene>
    <name evidence="2" type="ORF">H072_5046</name>
</gene>
<dbReference type="AlphaFoldDB" id="S8ADL8"/>
<dbReference type="eggNOG" id="ENOG502SZEC">
    <property type="taxonomic scope" value="Eukaryota"/>
</dbReference>
<evidence type="ECO:0000313" key="2">
    <source>
        <dbReference type="EMBL" id="EPS41054.1"/>
    </source>
</evidence>
<feature type="region of interest" description="Disordered" evidence="1">
    <location>
        <begin position="112"/>
        <end position="160"/>
    </location>
</feature>
<feature type="region of interest" description="Disordered" evidence="1">
    <location>
        <begin position="58"/>
        <end position="97"/>
    </location>
</feature>
<organism evidence="2 3">
    <name type="scientific">Dactylellina haptotyla (strain CBS 200.50)</name>
    <name type="common">Nematode-trapping fungus</name>
    <name type="synonym">Monacrosporium haptotylum</name>
    <dbReference type="NCBI Taxonomy" id="1284197"/>
    <lineage>
        <taxon>Eukaryota</taxon>
        <taxon>Fungi</taxon>
        <taxon>Dikarya</taxon>
        <taxon>Ascomycota</taxon>
        <taxon>Pezizomycotina</taxon>
        <taxon>Orbiliomycetes</taxon>
        <taxon>Orbiliales</taxon>
        <taxon>Orbiliaceae</taxon>
        <taxon>Dactylellina</taxon>
    </lineage>
</organism>
<reference evidence="3" key="2">
    <citation type="submission" date="2013-04" db="EMBL/GenBank/DDBJ databases">
        <title>Genomic mechanisms accounting for the adaptation to parasitism in nematode-trapping fungi.</title>
        <authorList>
            <person name="Ahren D.G."/>
        </authorList>
    </citation>
    <scope>NUCLEOTIDE SEQUENCE [LARGE SCALE GENOMIC DNA]</scope>
    <source>
        <strain evidence="3">CBS 200.50</strain>
    </source>
</reference>
<evidence type="ECO:0000313" key="3">
    <source>
        <dbReference type="Proteomes" id="UP000015100"/>
    </source>
</evidence>
<dbReference type="OMA" id="SHENYVK"/>
<evidence type="ECO:0000256" key="1">
    <source>
        <dbReference type="SAM" id="MobiDB-lite"/>
    </source>
</evidence>
<reference evidence="2 3" key="1">
    <citation type="journal article" date="2013" name="PLoS Genet.">
        <title>Genomic mechanisms accounting for the adaptation to parasitism in nematode-trapping fungi.</title>
        <authorList>
            <person name="Meerupati T."/>
            <person name="Andersson K.M."/>
            <person name="Friman E."/>
            <person name="Kumar D."/>
            <person name="Tunlid A."/>
            <person name="Ahren D."/>
        </authorList>
    </citation>
    <scope>NUCLEOTIDE SEQUENCE [LARGE SCALE GENOMIC DNA]</scope>
    <source>
        <strain evidence="2 3">CBS 200.50</strain>
    </source>
</reference>
<dbReference type="OrthoDB" id="4828117at2759"/>
<keyword evidence="3" id="KW-1185">Reference proteome</keyword>
<sequence length="200" mass="21921">MPITWSHENYVKLLAAILAAHPEFKPDCKTVAVYFGDGATYDAIQGCLKPIRKKAQQLRQEVESGMRPSTPAKPTPKKRHAAGTPSSKKGKIYQDDEVDDEEFITPVKKKARMVDSATPTPIKTKGLGEKRARSGSAKGSSAPPVIDLLDSDDDSDDNDLCSMKIKHEAPVAVKFESTPKASKLVTSMSSYYDSEDDYNE</sequence>